<dbReference type="Proteomes" id="UP000789831">
    <property type="component" value="Unassembled WGS sequence"/>
</dbReference>
<gene>
    <name evidence="2" type="ORF">AGERDE_LOCUS13533</name>
</gene>
<sequence>DETTTRLDELHPTEQQNNEAANLWSGFVEGSDCPISNEENGLLDLDRSFDSDIPIVEVEFIPLQPNPLPIDNEAPQVEDIPTSQDEDSSSES</sequence>
<keyword evidence="3" id="KW-1185">Reference proteome</keyword>
<dbReference type="EMBL" id="CAJVPL010018282">
    <property type="protein sequence ID" value="CAG8701514.1"/>
    <property type="molecule type" value="Genomic_DNA"/>
</dbReference>
<accession>A0A9N9HRB9</accession>
<evidence type="ECO:0000256" key="1">
    <source>
        <dbReference type="SAM" id="MobiDB-lite"/>
    </source>
</evidence>
<organism evidence="2 3">
    <name type="scientific">Ambispora gerdemannii</name>
    <dbReference type="NCBI Taxonomy" id="144530"/>
    <lineage>
        <taxon>Eukaryota</taxon>
        <taxon>Fungi</taxon>
        <taxon>Fungi incertae sedis</taxon>
        <taxon>Mucoromycota</taxon>
        <taxon>Glomeromycotina</taxon>
        <taxon>Glomeromycetes</taxon>
        <taxon>Archaeosporales</taxon>
        <taxon>Ambisporaceae</taxon>
        <taxon>Ambispora</taxon>
    </lineage>
</organism>
<feature type="non-terminal residue" evidence="2">
    <location>
        <position position="1"/>
    </location>
</feature>
<evidence type="ECO:0000313" key="3">
    <source>
        <dbReference type="Proteomes" id="UP000789831"/>
    </source>
</evidence>
<protein>
    <submittedName>
        <fullName evidence="2">12701_t:CDS:1</fullName>
    </submittedName>
</protein>
<proteinExistence type="predicted"/>
<evidence type="ECO:0000313" key="2">
    <source>
        <dbReference type="EMBL" id="CAG8701514.1"/>
    </source>
</evidence>
<comment type="caution">
    <text evidence="2">The sequence shown here is derived from an EMBL/GenBank/DDBJ whole genome shotgun (WGS) entry which is preliminary data.</text>
</comment>
<reference evidence="2" key="1">
    <citation type="submission" date="2021-06" db="EMBL/GenBank/DDBJ databases">
        <authorList>
            <person name="Kallberg Y."/>
            <person name="Tangrot J."/>
            <person name="Rosling A."/>
        </authorList>
    </citation>
    <scope>NUCLEOTIDE SEQUENCE</scope>
    <source>
        <strain evidence="2">MT106</strain>
    </source>
</reference>
<feature type="region of interest" description="Disordered" evidence="1">
    <location>
        <begin position="64"/>
        <end position="92"/>
    </location>
</feature>
<dbReference type="AlphaFoldDB" id="A0A9N9HRB9"/>
<name>A0A9N9HRB9_9GLOM</name>